<dbReference type="EMBL" id="KQ483492">
    <property type="protein sequence ID" value="KYP48761.1"/>
    <property type="molecule type" value="Genomic_DNA"/>
</dbReference>
<sequence length="140" mass="16218">MVERNKKAIFSSIKDLIWKKIQHWTGKHLSKAGRETLIKAVAQAIPSYYMSTFLIPPSLEDELQRMLNSFWWGSNGRRGRAMLGKQGWKLLTNLDAIFTRVFKSRYFPQGDFLGARLGQNPSYIWHSIFSSQVIVKKGIR</sequence>
<dbReference type="Gramene" id="C.cajan_30535.t">
    <property type="protein sequence ID" value="C.cajan_30535.t"/>
    <property type="gene ID" value="C.cajan_30535"/>
</dbReference>
<evidence type="ECO:0000313" key="2">
    <source>
        <dbReference type="Proteomes" id="UP000075243"/>
    </source>
</evidence>
<dbReference type="Proteomes" id="UP000075243">
    <property type="component" value="Unassembled WGS sequence"/>
</dbReference>
<keyword evidence="2" id="KW-1185">Reference proteome</keyword>
<reference evidence="1" key="1">
    <citation type="journal article" date="2012" name="Nat. Biotechnol.">
        <title>Draft genome sequence of pigeonpea (Cajanus cajan), an orphan legume crop of resource-poor farmers.</title>
        <authorList>
            <person name="Varshney R.K."/>
            <person name="Chen W."/>
            <person name="Li Y."/>
            <person name="Bharti A.K."/>
            <person name="Saxena R.K."/>
            <person name="Schlueter J.A."/>
            <person name="Donoghue M.T."/>
            <person name="Azam S."/>
            <person name="Fan G."/>
            <person name="Whaley A.M."/>
            <person name="Farmer A.D."/>
            <person name="Sheridan J."/>
            <person name="Iwata A."/>
            <person name="Tuteja R."/>
            <person name="Penmetsa R.V."/>
            <person name="Wu W."/>
            <person name="Upadhyaya H.D."/>
            <person name="Yang S.P."/>
            <person name="Shah T."/>
            <person name="Saxena K.B."/>
            <person name="Michael T."/>
            <person name="McCombie W.R."/>
            <person name="Yang B."/>
            <person name="Zhang G."/>
            <person name="Yang H."/>
            <person name="Wang J."/>
            <person name="Spillane C."/>
            <person name="Cook D.R."/>
            <person name="May G.D."/>
            <person name="Xu X."/>
            <person name="Jackson S.A."/>
        </authorList>
    </citation>
    <scope>NUCLEOTIDE SEQUENCE [LARGE SCALE GENOMIC DNA]</scope>
</reference>
<evidence type="ECO:0000313" key="1">
    <source>
        <dbReference type="EMBL" id="KYP48761.1"/>
    </source>
</evidence>
<proteinExistence type="predicted"/>
<dbReference type="PANTHER" id="PTHR33116">
    <property type="entry name" value="REVERSE TRANSCRIPTASE ZINC-BINDING DOMAIN-CONTAINING PROTEIN-RELATED-RELATED"/>
    <property type="match status" value="1"/>
</dbReference>
<protein>
    <submittedName>
        <fullName evidence="1">Ribonuclease H protein At1g65750 family</fullName>
    </submittedName>
</protein>
<gene>
    <name evidence="1" type="ORF">KK1_029563</name>
</gene>
<dbReference type="AlphaFoldDB" id="A0A151S1S1"/>
<accession>A0A151S1S1</accession>
<organism evidence="1 2">
    <name type="scientific">Cajanus cajan</name>
    <name type="common">Pigeon pea</name>
    <name type="synonym">Cajanus indicus</name>
    <dbReference type="NCBI Taxonomy" id="3821"/>
    <lineage>
        <taxon>Eukaryota</taxon>
        <taxon>Viridiplantae</taxon>
        <taxon>Streptophyta</taxon>
        <taxon>Embryophyta</taxon>
        <taxon>Tracheophyta</taxon>
        <taxon>Spermatophyta</taxon>
        <taxon>Magnoliopsida</taxon>
        <taxon>eudicotyledons</taxon>
        <taxon>Gunneridae</taxon>
        <taxon>Pentapetalae</taxon>
        <taxon>rosids</taxon>
        <taxon>fabids</taxon>
        <taxon>Fabales</taxon>
        <taxon>Fabaceae</taxon>
        <taxon>Papilionoideae</taxon>
        <taxon>50 kb inversion clade</taxon>
        <taxon>NPAAA clade</taxon>
        <taxon>indigoferoid/millettioid clade</taxon>
        <taxon>Phaseoleae</taxon>
        <taxon>Cajanus</taxon>
    </lineage>
</organism>
<dbReference type="PANTHER" id="PTHR33116:SF86">
    <property type="entry name" value="REVERSE TRANSCRIPTASE DOMAIN-CONTAINING PROTEIN"/>
    <property type="match status" value="1"/>
</dbReference>
<dbReference type="OMA" id="ANSRFIW"/>
<name>A0A151S1S1_CAJCA</name>